<accession>A0A521EW27</accession>
<evidence type="ECO:0000313" key="2">
    <source>
        <dbReference type="Proteomes" id="UP000317557"/>
    </source>
</evidence>
<organism evidence="1 2">
    <name type="scientific">Gracilimonas mengyeensis</name>
    <dbReference type="NCBI Taxonomy" id="1302730"/>
    <lineage>
        <taxon>Bacteria</taxon>
        <taxon>Pseudomonadati</taxon>
        <taxon>Balneolota</taxon>
        <taxon>Balneolia</taxon>
        <taxon>Balneolales</taxon>
        <taxon>Balneolaceae</taxon>
        <taxon>Gracilimonas</taxon>
    </lineage>
</organism>
<sequence>MFKKSKLFKTTYKLSARLLLIIFAMHVLSVHSLAESLVYCFENNGDVNVESKAAVGIFFSSEAEVHENDGHDHEQQTVFHQDSDHHIDVPISLLCAKEDKLNRFDQQKTVADLKRAVYQKSEITPASRSLQQTIFLPPVIENSVTTNLKTVVLLN</sequence>
<name>A0A521EW27_9BACT</name>
<dbReference type="AlphaFoldDB" id="A0A521EW27"/>
<protein>
    <submittedName>
        <fullName evidence="1">Uncharacterized protein</fullName>
    </submittedName>
</protein>
<dbReference type="EMBL" id="FXTP01000013">
    <property type="protein sequence ID" value="SMO87300.1"/>
    <property type="molecule type" value="Genomic_DNA"/>
</dbReference>
<dbReference type="RefSeq" id="WP_142455442.1">
    <property type="nucleotide sequence ID" value="NZ_FXTP01000013.1"/>
</dbReference>
<evidence type="ECO:0000313" key="1">
    <source>
        <dbReference type="EMBL" id="SMO87300.1"/>
    </source>
</evidence>
<dbReference type="Proteomes" id="UP000317557">
    <property type="component" value="Unassembled WGS sequence"/>
</dbReference>
<proteinExistence type="predicted"/>
<gene>
    <name evidence="1" type="ORF">SAMN06265219_113146</name>
</gene>
<keyword evidence="2" id="KW-1185">Reference proteome</keyword>
<dbReference type="OrthoDB" id="1523949at2"/>
<reference evidence="1 2" key="1">
    <citation type="submission" date="2017-05" db="EMBL/GenBank/DDBJ databases">
        <authorList>
            <person name="Varghese N."/>
            <person name="Submissions S."/>
        </authorList>
    </citation>
    <scope>NUCLEOTIDE SEQUENCE [LARGE SCALE GENOMIC DNA]</scope>
    <source>
        <strain evidence="1 2">DSM 21985</strain>
    </source>
</reference>